<organism evidence="2 3">
    <name type="scientific">Shimia haliotis</name>
    <dbReference type="NCBI Taxonomy" id="1280847"/>
    <lineage>
        <taxon>Bacteria</taxon>
        <taxon>Pseudomonadati</taxon>
        <taxon>Pseudomonadota</taxon>
        <taxon>Alphaproteobacteria</taxon>
        <taxon>Rhodobacterales</taxon>
        <taxon>Roseobacteraceae</taxon>
    </lineage>
</organism>
<keyword evidence="1" id="KW-0812">Transmembrane</keyword>
<feature type="transmembrane region" description="Helical" evidence="1">
    <location>
        <begin position="6"/>
        <end position="29"/>
    </location>
</feature>
<evidence type="ECO:0000313" key="3">
    <source>
        <dbReference type="Proteomes" id="UP000198851"/>
    </source>
</evidence>
<evidence type="ECO:0008006" key="4">
    <source>
        <dbReference type="Google" id="ProtNLM"/>
    </source>
</evidence>
<accession>A0A1I3ZZ04</accession>
<evidence type="ECO:0000256" key="1">
    <source>
        <dbReference type="SAM" id="Phobius"/>
    </source>
</evidence>
<dbReference type="OrthoDB" id="5737744at2"/>
<dbReference type="EMBL" id="FOSZ01000001">
    <property type="protein sequence ID" value="SFK49160.1"/>
    <property type="molecule type" value="Genomic_DNA"/>
</dbReference>
<name>A0A1I3ZZ04_9RHOB</name>
<feature type="transmembrane region" description="Helical" evidence="1">
    <location>
        <begin position="50"/>
        <end position="69"/>
    </location>
</feature>
<keyword evidence="1" id="KW-1133">Transmembrane helix</keyword>
<dbReference type="Proteomes" id="UP000198851">
    <property type="component" value="Unassembled WGS sequence"/>
</dbReference>
<protein>
    <recommendedName>
        <fullName evidence="4">Inner membrane protein YiaW</fullName>
    </recommendedName>
</protein>
<evidence type="ECO:0000313" key="2">
    <source>
        <dbReference type="EMBL" id="SFK49160.1"/>
    </source>
</evidence>
<dbReference type="STRING" id="1280847.SAMN04488036_10157"/>
<dbReference type="RefSeq" id="WP_093321134.1">
    <property type="nucleotide sequence ID" value="NZ_FOSZ01000001.1"/>
</dbReference>
<dbReference type="AlphaFoldDB" id="A0A1I3ZZ04"/>
<gene>
    <name evidence="2" type="ORF">SAMN04488036_10157</name>
</gene>
<keyword evidence="1" id="KW-0472">Membrane</keyword>
<keyword evidence="3" id="KW-1185">Reference proteome</keyword>
<dbReference type="Pfam" id="PF11742">
    <property type="entry name" value="DUF3302"/>
    <property type="match status" value="1"/>
</dbReference>
<reference evidence="3" key="1">
    <citation type="submission" date="2016-10" db="EMBL/GenBank/DDBJ databases">
        <authorList>
            <person name="Varghese N."/>
            <person name="Submissions S."/>
        </authorList>
    </citation>
    <scope>NUCLEOTIDE SEQUENCE [LARGE SCALE GENOMIC DNA]</scope>
    <source>
        <strain evidence="3">DSM 28453</strain>
    </source>
</reference>
<proteinExistence type="predicted"/>
<sequence>MSGLDIFAWIVLIVLIVTALVIFVTLAMLPGKIAADRGHPYQEAINVAGWLGAVLGAVFWPLALIWAFTHVPEEAELSETEEDREAAIQ</sequence>
<dbReference type="InterPro" id="IPR011223">
    <property type="entry name" value="UCP028770"/>
</dbReference>